<organism evidence="4 5">
    <name type="scientific">Oleomonas cavernae</name>
    <dbReference type="NCBI Taxonomy" id="2320859"/>
    <lineage>
        <taxon>Bacteria</taxon>
        <taxon>Pseudomonadati</taxon>
        <taxon>Pseudomonadota</taxon>
        <taxon>Alphaproteobacteria</taxon>
        <taxon>Acetobacterales</taxon>
        <taxon>Acetobacteraceae</taxon>
        <taxon>Oleomonas</taxon>
    </lineage>
</organism>
<proteinExistence type="predicted"/>
<dbReference type="GO" id="GO:0009697">
    <property type="term" value="P:salicylic acid biosynthetic process"/>
    <property type="evidence" value="ECO:0007669"/>
    <property type="project" value="TreeGrafter"/>
</dbReference>
<dbReference type="SMART" id="SM00830">
    <property type="entry name" value="CM_2"/>
    <property type="match status" value="1"/>
</dbReference>
<dbReference type="PANTHER" id="PTHR38041">
    <property type="entry name" value="CHORISMATE MUTASE"/>
    <property type="match status" value="1"/>
</dbReference>
<feature type="domain" description="Chorismate mutase" evidence="3">
    <location>
        <begin position="1"/>
        <end position="85"/>
    </location>
</feature>
<name>A0A418WJ37_9PROT</name>
<dbReference type="SUPFAM" id="SSF48600">
    <property type="entry name" value="Chorismate mutase II"/>
    <property type="match status" value="1"/>
</dbReference>
<dbReference type="EC" id="5.4.99.5" evidence="1"/>
<dbReference type="GO" id="GO:0046417">
    <property type="term" value="P:chorismate metabolic process"/>
    <property type="evidence" value="ECO:0007669"/>
    <property type="project" value="InterPro"/>
</dbReference>
<dbReference type="Proteomes" id="UP000284605">
    <property type="component" value="Unassembled WGS sequence"/>
</dbReference>
<evidence type="ECO:0000313" key="5">
    <source>
        <dbReference type="Proteomes" id="UP000284605"/>
    </source>
</evidence>
<dbReference type="InterPro" id="IPR002701">
    <property type="entry name" value="CM_II_prokaryot"/>
</dbReference>
<evidence type="ECO:0000259" key="3">
    <source>
        <dbReference type="PROSITE" id="PS51168"/>
    </source>
</evidence>
<dbReference type="Pfam" id="PF01817">
    <property type="entry name" value="CM_2"/>
    <property type="match status" value="1"/>
</dbReference>
<keyword evidence="5" id="KW-1185">Reference proteome</keyword>
<gene>
    <name evidence="4" type="ORF">D3874_11840</name>
</gene>
<accession>A0A418WJ37</accession>
<dbReference type="PANTHER" id="PTHR38041:SF1">
    <property type="entry name" value="CHORISMATE MUTASE"/>
    <property type="match status" value="1"/>
</dbReference>
<protein>
    <recommendedName>
        <fullName evidence="1">chorismate mutase</fullName>
        <ecNumber evidence="1">5.4.99.5</ecNumber>
    </recommendedName>
</protein>
<dbReference type="GO" id="GO:0004106">
    <property type="term" value="F:chorismate mutase activity"/>
    <property type="evidence" value="ECO:0007669"/>
    <property type="project" value="UniProtKB-EC"/>
</dbReference>
<reference evidence="4 5" key="1">
    <citation type="submission" date="2018-09" db="EMBL/GenBank/DDBJ databases">
        <authorList>
            <person name="Zhu H."/>
        </authorList>
    </citation>
    <scope>NUCLEOTIDE SEQUENCE [LARGE SCALE GENOMIC DNA]</scope>
    <source>
        <strain evidence="4 5">K1W22B-8</strain>
    </source>
</reference>
<evidence type="ECO:0000313" key="4">
    <source>
        <dbReference type="EMBL" id="RJF89962.1"/>
    </source>
</evidence>
<dbReference type="InterPro" id="IPR036979">
    <property type="entry name" value="CM_dom_sf"/>
</dbReference>
<evidence type="ECO:0000256" key="1">
    <source>
        <dbReference type="ARBA" id="ARBA00012404"/>
    </source>
</evidence>
<dbReference type="InterPro" id="IPR036263">
    <property type="entry name" value="Chorismate_II_sf"/>
</dbReference>
<sequence>MTQVRDEIDRLDREIVRLLAQREQRIVDAGHIKQSRDTVRDEARIEDVVAKVRATATANGADADIVEGIYRDMMERYIAHEFTVWDDAAGSAEKGKARA</sequence>
<dbReference type="InterPro" id="IPR051331">
    <property type="entry name" value="Chorismate_mutase-related"/>
</dbReference>
<evidence type="ECO:0000256" key="2">
    <source>
        <dbReference type="ARBA" id="ARBA00023235"/>
    </source>
</evidence>
<dbReference type="PROSITE" id="PS51168">
    <property type="entry name" value="CHORISMATE_MUT_2"/>
    <property type="match status" value="1"/>
</dbReference>
<dbReference type="EMBL" id="QYUK01000011">
    <property type="protein sequence ID" value="RJF89962.1"/>
    <property type="molecule type" value="Genomic_DNA"/>
</dbReference>
<keyword evidence="2" id="KW-0413">Isomerase</keyword>
<dbReference type="AlphaFoldDB" id="A0A418WJ37"/>
<comment type="caution">
    <text evidence="4">The sequence shown here is derived from an EMBL/GenBank/DDBJ whole genome shotgun (WGS) entry which is preliminary data.</text>
</comment>
<dbReference type="Gene3D" id="1.20.59.10">
    <property type="entry name" value="Chorismate mutase"/>
    <property type="match status" value="1"/>
</dbReference>
<dbReference type="OrthoDB" id="514491at2"/>